<feature type="domain" description="SGNH hydrolase-type esterase" evidence="1">
    <location>
        <begin position="46"/>
        <end position="230"/>
    </location>
</feature>
<dbReference type="CDD" id="cd01833">
    <property type="entry name" value="XynB_like"/>
    <property type="match status" value="1"/>
</dbReference>
<dbReference type="Proteomes" id="UP001600888">
    <property type="component" value="Unassembled WGS sequence"/>
</dbReference>
<evidence type="ECO:0000313" key="2">
    <source>
        <dbReference type="EMBL" id="KAL2291139.1"/>
    </source>
</evidence>
<evidence type="ECO:0000259" key="1">
    <source>
        <dbReference type="Pfam" id="PF13472"/>
    </source>
</evidence>
<dbReference type="Gene3D" id="3.40.50.1110">
    <property type="entry name" value="SGNH hydrolase"/>
    <property type="match status" value="1"/>
</dbReference>
<dbReference type="InterPro" id="IPR036514">
    <property type="entry name" value="SGNH_hydro_sf"/>
</dbReference>
<dbReference type="EMBL" id="JBAWTH010000007">
    <property type="protein sequence ID" value="KAL2291139.1"/>
    <property type="molecule type" value="Genomic_DNA"/>
</dbReference>
<gene>
    <name evidence="2" type="ORF">FJTKL_13803</name>
</gene>
<keyword evidence="3" id="KW-1185">Reference proteome</keyword>
<proteinExistence type="predicted"/>
<sequence>MRCLRQLAGIFRLGCNKGKKDTEVLRYKSTKPGKALKPGTELRILCVGDSITVGFLSDEDGGDGNGYRLRLLDDLSQDQVVYAGTETAGTMKDGYFAAWSGKTIQFITDNVGPSLTQRPNIVLVHAGTNDMNSSNAISTEGNDPAAATERLGLLVDRITDACPDAVVLVAIIIGTWDQAQAHRTRQFDALIPGLVRQRRDAGKRVLAVDFSSFSTKLLRDGVHPTNEGYHVFGDYWYDFVTQIPVEWIQPPVGNDPDRW</sequence>
<evidence type="ECO:0000313" key="3">
    <source>
        <dbReference type="Proteomes" id="UP001600888"/>
    </source>
</evidence>
<protein>
    <recommendedName>
        <fullName evidence="1">SGNH hydrolase-type esterase domain-containing protein</fullName>
    </recommendedName>
</protein>
<dbReference type="SUPFAM" id="SSF52266">
    <property type="entry name" value="SGNH hydrolase"/>
    <property type="match status" value="1"/>
</dbReference>
<dbReference type="PANTHER" id="PTHR30383">
    <property type="entry name" value="THIOESTERASE 1/PROTEASE 1/LYSOPHOSPHOLIPASE L1"/>
    <property type="match status" value="1"/>
</dbReference>
<dbReference type="InterPro" id="IPR051532">
    <property type="entry name" value="Ester_Hydrolysis_Enzymes"/>
</dbReference>
<dbReference type="Pfam" id="PF13472">
    <property type="entry name" value="Lipase_GDSL_2"/>
    <property type="match status" value="1"/>
</dbReference>
<name>A0ABR4F8V9_9PEZI</name>
<comment type="caution">
    <text evidence="2">The sequence shown here is derived from an EMBL/GenBank/DDBJ whole genome shotgun (WGS) entry which is preliminary data.</text>
</comment>
<dbReference type="PANTHER" id="PTHR30383:SF5">
    <property type="entry name" value="SGNH HYDROLASE-TYPE ESTERASE DOMAIN-CONTAINING PROTEIN"/>
    <property type="match status" value="1"/>
</dbReference>
<accession>A0ABR4F8V9</accession>
<reference evidence="2 3" key="1">
    <citation type="submission" date="2024-03" db="EMBL/GenBank/DDBJ databases">
        <title>A high-quality draft genome sequence of Diaporthe vaccinii, a causative agent of upright dieback and viscid rot disease in cranberry plants.</title>
        <authorList>
            <person name="Sarrasin M."/>
            <person name="Lang B.F."/>
            <person name="Burger G."/>
        </authorList>
    </citation>
    <scope>NUCLEOTIDE SEQUENCE [LARGE SCALE GENOMIC DNA]</scope>
    <source>
        <strain evidence="2 3">IS7</strain>
    </source>
</reference>
<dbReference type="InterPro" id="IPR013830">
    <property type="entry name" value="SGNH_hydro"/>
</dbReference>
<organism evidence="2 3">
    <name type="scientific">Diaporthe vaccinii</name>
    <dbReference type="NCBI Taxonomy" id="105482"/>
    <lineage>
        <taxon>Eukaryota</taxon>
        <taxon>Fungi</taxon>
        <taxon>Dikarya</taxon>
        <taxon>Ascomycota</taxon>
        <taxon>Pezizomycotina</taxon>
        <taxon>Sordariomycetes</taxon>
        <taxon>Sordariomycetidae</taxon>
        <taxon>Diaporthales</taxon>
        <taxon>Diaporthaceae</taxon>
        <taxon>Diaporthe</taxon>
        <taxon>Diaporthe eres species complex</taxon>
    </lineage>
</organism>